<accession>A0A7T4JV20</accession>
<keyword evidence="2" id="KW-1133">Transmembrane helix</keyword>
<feature type="transmembrane region" description="Helical" evidence="2">
    <location>
        <begin position="435"/>
        <end position="453"/>
    </location>
</feature>
<feature type="transmembrane region" description="Helical" evidence="2">
    <location>
        <begin position="497"/>
        <end position="521"/>
    </location>
</feature>
<evidence type="ECO:0000313" key="4">
    <source>
        <dbReference type="Proteomes" id="UP000596145"/>
    </source>
</evidence>
<feature type="transmembrane region" description="Helical" evidence="2">
    <location>
        <begin position="528"/>
        <end position="551"/>
    </location>
</feature>
<evidence type="ECO:0000256" key="1">
    <source>
        <dbReference type="SAM" id="MobiDB-lite"/>
    </source>
</evidence>
<feature type="transmembrane region" description="Helical" evidence="2">
    <location>
        <begin position="64"/>
        <end position="85"/>
    </location>
</feature>
<feature type="transmembrane region" description="Helical" evidence="2">
    <location>
        <begin position="231"/>
        <end position="255"/>
    </location>
</feature>
<name>A0A7T4JV20_9CORY</name>
<protein>
    <submittedName>
        <fullName evidence="3">Uncharacterized protein</fullName>
    </submittedName>
</protein>
<dbReference type="OrthoDB" id="3251757at2"/>
<feature type="region of interest" description="Disordered" evidence="1">
    <location>
        <begin position="740"/>
        <end position="798"/>
    </location>
</feature>
<feature type="transmembrane region" description="Helical" evidence="2">
    <location>
        <begin position="267"/>
        <end position="285"/>
    </location>
</feature>
<gene>
    <name evidence="3" type="ORF">I6I10_00160</name>
</gene>
<dbReference type="EMBL" id="CP066007">
    <property type="protein sequence ID" value="QQB46412.1"/>
    <property type="molecule type" value="Genomic_DNA"/>
</dbReference>
<feature type="transmembrane region" description="Helical" evidence="2">
    <location>
        <begin position="291"/>
        <end position="311"/>
    </location>
</feature>
<dbReference type="Pfam" id="PF20176">
    <property type="entry name" value="DUF6541"/>
    <property type="match status" value="1"/>
</dbReference>
<sequence length="798" mass="87015">MWGCVMETALIAIAVCVIPGLLVSWISGMRTPTSAMCAVPVTVGMYGIASALFHPLGISFTPTAVIWFIVLVAALAALWRGAFYFGRRHRAKNFSLVPDSQHVGQPPAIPAASAARRASDFVRLNPAWRPGSISDQRWLLPAAGVIAGAYFIMSRSFAVIERSWGGLENVYQGWDAHWHASVVRFIGETGIASPTEMGILQNAETGHPLYYPTAWHSTAYLIGQFADLSPIAALNVTSVVLAGALFPISAAALAWRVVGTRGVTSQLAAGFAAVLVGVVPVLFWIGYYVGAWPYLSAVAMIGIVVSAFMSVPAVPKRAFATALAFAGLVQTHPAPATHVVIFLLLWWLTKLVWKPSHTPRSWQQGVGFRLRDLGLLALTGVAGALILLPQIIAGSSQTEDVVNFDDAESLSMAKAWETAFNLATRHTDEIGFDSLPLLWVGLAGMVIVLVWRGNLWGPLAYLFSLVVTVNSMHPFTGAWGDAFTFIGGLHYNGTHRLIMPVALLLVAYASAAIAVVVRLVCLGPVRRLSMLSVVLSTIVGLIVGAALWVAVDNRTEGKLDWPIANSRDQRMVNKYDLKAWRWLANQPGAYEHRIFSDPADGSGWMYAYNGLPAFYTHYNWPYALSDSDTTMLYFHPNLLGVGNFGDPMLRNTVDEAAKNLDINYIITSPFNFWDFQKTKAEWIPGLDRTPGVTDVYRDHNVTIYVVNERFTDAEITRMRESGDSPDPLLPVPTKGQMGVATTDQEINQPYYHRPEKTMPGKAQQSSTEAEVRPKPVPVPGDFTPDGIPDHDPPPPDAP</sequence>
<organism evidence="3 4">
    <name type="scientific">Corynebacterium glucuronolyticum</name>
    <dbReference type="NCBI Taxonomy" id="39791"/>
    <lineage>
        <taxon>Bacteria</taxon>
        <taxon>Bacillati</taxon>
        <taxon>Actinomycetota</taxon>
        <taxon>Actinomycetes</taxon>
        <taxon>Mycobacteriales</taxon>
        <taxon>Corynebacteriaceae</taxon>
        <taxon>Corynebacterium</taxon>
    </lineage>
</organism>
<keyword evidence="2" id="KW-0812">Transmembrane</keyword>
<evidence type="ECO:0000313" key="3">
    <source>
        <dbReference type="EMBL" id="QQB46412.1"/>
    </source>
</evidence>
<evidence type="ECO:0000256" key="2">
    <source>
        <dbReference type="SAM" id="Phobius"/>
    </source>
</evidence>
<dbReference type="InterPro" id="IPR046671">
    <property type="entry name" value="DUF6541"/>
</dbReference>
<reference evidence="3 4" key="1">
    <citation type="submission" date="2020-12" db="EMBL/GenBank/DDBJ databases">
        <title>FDA dAtabase for Regulatory Grade micrObial Sequences (FDA-ARGOS): Supporting development and validation of Infectious Disease Dx tests.</title>
        <authorList>
            <person name="Sproer C."/>
            <person name="Gronow S."/>
            <person name="Severitt S."/>
            <person name="Schroder I."/>
            <person name="Tallon L."/>
            <person name="Sadzewicz L."/>
            <person name="Zhao X."/>
            <person name="Boylan J."/>
            <person name="Ott S."/>
            <person name="Bowen H."/>
            <person name="Vavikolanu K."/>
            <person name="Mehta A."/>
            <person name="Aluvathingal J."/>
            <person name="Nadendla S."/>
            <person name="Lowell S."/>
            <person name="Myers T."/>
            <person name="Yan Y."/>
            <person name="Sichtig H."/>
        </authorList>
    </citation>
    <scope>NUCLEOTIDE SEQUENCE [LARGE SCALE GENOMIC DNA]</scope>
    <source>
        <strain evidence="3 4">FDAARGOS_1053</strain>
    </source>
</reference>
<proteinExistence type="predicted"/>
<dbReference type="Proteomes" id="UP000596145">
    <property type="component" value="Chromosome"/>
</dbReference>
<keyword evidence="2" id="KW-0472">Membrane</keyword>
<feature type="transmembrane region" description="Helical" evidence="2">
    <location>
        <begin position="6"/>
        <end position="26"/>
    </location>
</feature>
<feature type="transmembrane region" description="Helical" evidence="2">
    <location>
        <begin position="38"/>
        <end position="58"/>
    </location>
</feature>
<feature type="transmembrane region" description="Helical" evidence="2">
    <location>
        <begin position="368"/>
        <end position="388"/>
    </location>
</feature>
<feature type="compositionally biased region" description="Basic and acidic residues" evidence="1">
    <location>
        <begin position="787"/>
        <end position="798"/>
    </location>
</feature>
<dbReference type="AlphaFoldDB" id="A0A7T4JV20"/>
<feature type="transmembrane region" description="Helical" evidence="2">
    <location>
        <begin position="323"/>
        <end position="348"/>
    </location>
</feature>